<dbReference type="AlphaFoldDB" id="H1KSD9"/>
<protein>
    <submittedName>
        <fullName evidence="1">Uncharacterized protein</fullName>
    </submittedName>
</protein>
<gene>
    <name evidence="1" type="ORF">MetexDRAFT_5552</name>
</gene>
<accession>H1KSD9</accession>
<evidence type="ECO:0000313" key="1">
    <source>
        <dbReference type="EMBL" id="EHP87944.1"/>
    </source>
</evidence>
<reference evidence="1 2" key="1">
    <citation type="submission" date="2011-09" db="EMBL/GenBank/DDBJ databases">
        <title>The draft genome of Methylobacterium extorquens DSM 13060.</title>
        <authorList>
            <consortium name="US DOE Joint Genome Institute (JGI-PGF)"/>
            <person name="Lucas S."/>
            <person name="Han J."/>
            <person name="Lapidus A."/>
            <person name="Cheng J.-F."/>
            <person name="Goodwin L."/>
            <person name="Pitluck S."/>
            <person name="Peters L."/>
            <person name="Land M.L."/>
            <person name="Hauser L."/>
            <person name="Koskimaki J."/>
            <person name="Halonen O."/>
            <person name="Pirttila A."/>
            <person name="Frank C."/>
            <person name="Woyke T.J."/>
        </authorList>
    </citation>
    <scope>NUCLEOTIDE SEQUENCE [LARGE SCALE GENOMIC DNA]</scope>
    <source>
        <strain evidence="1 2">DSM 13060</strain>
    </source>
</reference>
<organism evidence="1 2">
    <name type="scientific">Methylorubrum extorquens DSM 13060</name>
    <dbReference type="NCBI Taxonomy" id="882800"/>
    <lineage>
        <taxon>Bacteria</taxon>
        <taxon>Pseudomonadati</taxon>
        <taxon>Pseudomonadota</taxon>
        <taxon>Alphaproteobacteria</taxon>
        <taxon>Hyphomicrobiales</taxon>
        <taxon>Methylobacteriaceae</taxon>
        <taxon>Methylorubrum</taxon>
    </lineage>
</organism>
<evidence type="ECO:0000313" key="2">
    <source>
        <dbReference type="Proteomes" id="UP000004382"/>
    </source>
</evidence>
<dbReference type="Proteomes" id="UP000004382">
    <property type="component" value="Unassembled WGS sequence"/>
</dbReference>
<comment type="caution">
    <text evidence="1">The sequence shown here is derived from an EMBL/GenBank/DDBJ whole genome shotgun (WGS) entry which is preliminary data.</text>
</comment>
<dbReference type="EMBL" id="AGJK01000272">
    <property type="protein sequence ID" value="EHP87944.1"/>
    <property type="molecule type" value="Genomic_DNA"/>
</dbReference>
<name>H1KSD9_METEX</name>
<proteinExistence type="predicted"/>
<dbReference type="RefSeq" id="WP_003605595.1">
    <property type="nucleotide sequence ID" value="NZ_AGJK01000272.1"/>
</dbReference>
<dbReference type="PATRIC" id="fig|882800.3.peg.5402"/>
<sequence>MVYVLGFVVADVDQDAIDAFQAGPAATYAISRLTALEGEYPFYVNDSDWRPEAGTIFVELTASKKRSKLRYGGIWRVREDGSVPIKPGADGKPRNLILCDELLDIDGWRLPKQEQSELSRLAGAYLTKHGLWDATKVEDDGSLIEMPLVEFLIKAAV</sequence>